<gene>
    <name evidence="1" type="ORF">BM536_035300</name>
</gene>
<organism evidence="1 2">
    <name type="scientific">Streptomyces phaeoluteigriseus</name>
    <dbReference type="NCBI Taxonomy" id="114686"/>
    <lineage>
        <taxon>Bacteria</taxon>
        <taxon>Bacillati</taxon>
        <taxon>Actinomycetota</taxon>
        <taxon>Actinomycetes</taxon>
        <taxon>Kitasatosporales</taxon>
        <taxon>Streptomycetaceae</taxon>
        <taxon>Streptomyces</taxon>
        <taxon>Streptomyces aurantiacus group</taxon>
    </lineage>
</organism>
<dbReference type="Proteomes" id="UP000184286">
    <property type="component" value="Unassembled WGS sequence"/>
</dbReference>
<name>A0A1V6MIG0_9ACTN</name>
<reference evidence="2" key="1">
    <citation type="submission" date="2016-11" db="EMBL/GenBank/DDBJ databases">
        <authorList>
            <person name="Schniete J.K."/>
            <person name="Salih T."/>
            <person name="Algora Gallardo L."/>
            <person name="Martinez Fernandez S."/>
            <person name="Herron P.R."/>
        </authorList>
    </citation>
    <scope>NUCLEOTIDE SEQUENCE [LARGE SCALE GENOMIC DNA]</scope>
    <source>
        <strain evidence="2">DSM 41896</strain>
    </source>
</reference>
<dbReference type="AlphaFoldDB" id="A0A1V6MIG0"/>
<evidence type="ECO:0000313" key="2">
    <source>
        <dbReference type="Proteomes" id="UP000184286"/>
    </source>
</evidence>
<comment type="caution">
    <text evidence="1">The sequence shown here is derived from an EMBL/GenBank/DDBJ whole genome shotgun (WGS) entry which is preliminary data.</text>
</comment>
<evidence type="ECO:0000313" key="1">
    <source>
        <dbReference type="EMBL" id="OQD52261.1"/>
    </source>
</evidence>
<dbReference type="EMBL" id="MPOH02000020">
    <property type="protein sequence ID" value="OQD52261.1"/>
    <property type="molecule type" value="Genomic_DNA"/>
</dbReference>
<sequence>MEMRGRELPYPDGFGQEDAAQWMQECYADEGVDRSGEPAVLVRASAPASRDVFHGDEQCGLIVGERRHLYDASWMLLGDAQAVGYRPCWRCGSPER</sequence>
<dbReference type="OrthoDB" id="9835428at2"/>
<protein>
    <submittedName>
        <fullName evidence="1">Uncharacterized protein</fullName>
    </submittedName>
</protein>
<dbReference type="RefSeq" id="WP_073497696.1">
    <property type="nucleotide sequence ID" value="NZ_MPOH02000020.1"/>
</dbReference>
<reference evidence="1 2" key="2">
    <citation type="submission" date="2017-02" db="EMBL/GenBank/DDBJ databases">
        <title>Draft genome sequence of Streptomyces phaeoluteigriseus type strain DSM41896.</title>
        <authorList>
            <person name="Salih T.S."/>
            <person name="Algora Gallardo L."/>
            <person name="Melo Santos T."/>
            <person name="Filgueira Martinez S."/>
            <person name="Herron P.R."/>
        </authorList>
    </citation>
    <scope>NUCLEOTIDE SEQUENCE [LARGE SCALE GENOMIC DNA]</scope>
    <source>
        <strain evidence="1 2">DSM 41896</strain>
    </source>
</reference>
<proteinExistence type="predicted"/>
<accession>A0A1V6MIG0</accession>